<dbReference type="AlphaFoldDB" id="A0A8S9Q6F5"/>
<gene>
    <name evidence="1" type="ORF">F2Q69_00022083</name>
</gene>
<reference evidence="1" key="1">
    <citation type="submission" date="2019-12" db="EMBL/GenBank/DDBJ databases">
        <title>Genome sequencing and annotation of Brassica cretica.</title>
        <authorList>
            <person name="Studholme D.J."/>
            <person name="Sarris P."/>
        </authorList>
    </citation>
    <scope>NUCLEOTIDE SEQUENCE</scope>
    <source>
        <strain evidence="1">PFS-109/04</strain>
        <tissue evidence="1">Leaf</tissue>
    </source>
</reference>
<sequence length="77" mass="8820">MVIRFSLNTQAGCKDVVDPLVGGVVAKAKLGSTIEVAFLVWQEVVRSIRMDSGKRSDLFRQHTWRFSSRMIFIKMFQ</sequence>
<evidence type="ECO:0000313" key="2">
    <source>
        <dbReference type="Proteomes" id="UP000712600"/>
    </source>
</evidence>
<evidence type="ECO:0000313" key="1">
    <source>
        <dbReference type="EMBL" id="KAF3535232.1"/>
    </source>
</evidence>
<dbReference type="Proteomes" id="UP000712600">
    <property type="component" value="Unassembled WGS sequence"/>
</dbReference>
<protein>
    <submittedName>
        <fullName evidence="1">Uncharacterized protein</fullName>
    </submittedName>
</protein>
<accession>A0A8S9Q6F5</accession>
<name>A0A8S9Q6F5_BRACR</name>
<proteinExistence type="predicted"/>
<dbReference type="EMBL" id="QGKX02001290">
    <property type="protein sequence ID" value="KAF3535232.1"/>
    <property type="molecule type" value="Genomic_DNA"/>
</dbReference>
<comment type="caution">
    <text evidence="1">The sequence shown here is derived from an EMBL/GenBank/DDBJ whole genome shotgun (WGS) entry which is preliminary data.</text>
</comment>
<organism evidence="1 2">
    <name type="scientific">Brassica cretica</name>
    <name type="common">Mustard</name>
    <dbReference type="NCBI Taxonomy" id="69181"/>
    <lineage>
        <taxon>Eukaryota</taxon>
        <taxon>Viridiplantae</taxon>
        <taxon>Streptophyta</taxon>
        <taxon>Embryophyta</taxon>
        <taxon>Tracheophyta</taxon>
        <taxon>Spermatophyta</taxon>
        <taxon>Magnoliopsida</taxon>
        <taxon>eudicotyledons</taxon>
        <taxon>Gunneridae</taxon>
        <taxon>Pentapetalae</taxon>
        <taxon>rosids</taxon>
        <taxon>malvids</taxon>
        <taxon>Brassicales</taxon>
        <taxon>Brassicaceae</taxon>
        <taxon>Brassiceae</taxon>
        <taxon>Brassica</taxon>
    </lineage>
</organism>